<evidence type="ECO:0000313" key="5">
    <source>
        <dbReference type="Proteomes" id="UP001519306"/>
    </source>
</evidence>
<comment type="caution">
    <text evidence="4">The sequence shown here is derived from an EMBL/GenBank/DDBJ whole genome shotgun (WGS) entry which is preliminary data.</text>
</comment>
<accession>A0ABS4KBA4</accession>
<evidence type="ECO:0000256" key="1">
    <source>
        <dbReference type="ARBA" id="ARBA00001933"/>
    </source>
</evidence>
<keyword evidence="5" id="KW-1185">Reference proteome</keyword>
<dbReference type="SUPFAM" id="SSF50621">
    <property type="entry name" value="Alanine racemase C-terminal domain-like"/>
    <property type="match status" value="1"/>
</dbReference>
<dbReference type="InterPro" id="IPR009006">
    <property type="entry name" value="Ala_racemase/Decarboxylase_C"/>
</dbReference>
<proteinExistence type="predicted"/>
<dbReference type="SUPFAM" id="SSF51419">
    <property type="entry name" value="PLP-binding barrel"/>
    <property type="match status" value="1"/>
</dbReference>
<evidence type="ECO:0000313" key="4">
    <source>
        <dbReference type="EMBL" id="MBP2025062.1"/>
    </source>
</evidence>
<protein>
    <submittedName>
        <fullName evidence="4">Diaminopimelate decarboxylase</fullName>
        <ecNumber evidence="4">4.1.1.20</ecNumber>
    </submittedName>
</protein>
<dbReference type="EC" id="4.1.1.20" evidence="4"/>
<dbReference type="PANTHER" id="PTHR43727:SF2">
    <property type="entry name" value="GROUP IV DECARBOXYLASE"/>
    <property type="match status" value="1"/>
</dbReference>
<dbReference type="PANTHER" id="PTHR43727">
    <property type="entry name" value="DIAMINOPIMELATE DECARBOXYLASE"/>
    <property type="match status" value="1"/>
</dbReference>
<dbReference type="EMBL" id="JAGGLJ010000004">
    <property type="protein sequence ID" value="MBP2025062.1"/>
    <property type="molecule type" value="Genomic_DNA"/>
</dbReference>
<dbReference type="Pfam" id="PF02784">
    <property type="entry name" value="Orn_Arg_deC_N"/>
    <property type="match status" value="1"/>
</dbReference>
<evidence type="ECO:0000259" key="3">
    <source>
        <dbReference type="Pfam" id="PF02784"/>
    </source>
</evidence>
<keyword evidence="2" id="KW-0663">Pyridoxal phosphate</keyword>
<feature type="domain" description="Orn/DAP/Arg decarboxylase 2 N-terminal" evidence="3">
    <location>
        <begin position="27"/>
        <end position="262"/>
    </location>
</feature>
<reference evidence="4 5" key="1">
    <citation type="submission" date="2021-03" db="EMBL/GenBank/DDBJ databases">
        <title>Genomic Encyclopedia of Type Strains, Phase IV (KMG-IV): sequencing the most valuable type-strain genomes for metagenomic binning, comparative biology and taxonomic classification.</title>
        <authorList>
            <person name="Goeker M."/>
        </authorList>
    </citation>
    <scope>NUCLEOTIDE SEQUENCE [LARGE SCALE GENOMIC DNA]</scope>
    <source>
        <strain evidence="4 5">DSM 27563</strain>
    </source>
</reference>
<dbReference type="Gene3D" id="2.40.37.10">
    <property type="entry name" value="Lyase, Ornithine Decarboxylase, Chain A, domain 1"/>
    <property type="match status" value="1"/>
</dbReference>
<keyword evidence="4" id="KW-0456">Lyase</keyword>
<dbReference type="PRINTS" id="PR01179">
    <property type="entry name" value="ODADCRBXLASE"/>
</dbReference>
<dbReference type="Proteomes" id="UP001519306">
    <property type="component" value="Unassembled WGS sequence"/>
</dbReference>
<gene>
    <name evidence="4" type="ORF">J2Z71_000587</name>
</gene>
<name>A0ABS4KBA4_9FIRM</name>
<dbReference type="InterPro" id="IPR000183">
    <property type="entry name" value="Orn/DAP/Arg_de-COase"/>
</dbReference>
<dbReference type="GO" id="GO:0008836">
    <property type="term" value="F:diaminopimelate decarboxylase activity"/>
    <property type="evidence" value="ECO:0007669"/>
    <property type="project" value="UniProtKB-EC"/>
</dbReference>
<dbReference type="PRINTS" id="PR01182">
    <property type="entry name" value="ORNDCRBXLASE"/>
</dbReference>
<dbReference type="InterPro" id="IPR022644">
    <property type="entry name" value="De-COase2_N"/>
</dbReference>
<evidence type="ECO:0000256" key="2">
    <source>
        <dbReference type="ARBA" id="ARBA00022898"/>
    </source>
</evidence>
<dbReference type="Gene3D" id="3.20.20.10">
    <property type="entry name" value="Alanine racemase"/>
    <property type="match status" value="1"/>
</dbReference>
<organism evidence="4 5">
    <name type="scientific">Peptoniphilus stercorisuis</name>
    <dbReference type="NCBI Taxonomy" id="1436965"/>
    <lineage>
        <taxon>Bacteria</taxon>
        <taxon>Bacillati</taxon>
        <taxon>Bacillota</taxon>
        <taxon>Tissierellia</taxon>
        <taxon>Tissierellales</taxon>
        <taxon>Peptoniphilaceae</taxon>
        <taxon>Peptoniphilus</taxon>
    </lineage>
</organism>
<sequence>MQNNLDLLKGLMREHDNSFYIYNEKVIKRQVETLYEKLPQFEFFYSVKANPLKPILEFLTSKNIGSDAASAEEVLLSVEMGLSKDKIIYSTPGKQKKDIEQTIDKAIIVADSYHELEIINEVAKEQNKNLEVGLRINMNFNGKSSSKFGVDEDSLIENKDFINSLENIKVSGIHVHLRSQILDYKRLSDYYETVFKLAVFCKDELDFNMDFIDFGGGIGIVYSKTEENPLDFDKLSVECSRIVEKYNKDLNARLIIESGRFIICEAGEFVTKIVDIKESMGVKYLVAEKGLNGFLRPSLAEFLMNYLDSDVEIPSFEPLFTRRDAFEFLIPEGDNKNLEEVVLAGSLCTSTDVLAKNINLPKANIGDLVIVTNAGSYAYSLSPTRFANHKAPLQIYLKEDGSTIIA</sequence>
<dbReference type="InterPro" id="IPR002433">
    <property type="entry name" value="Orn_de-COase"/>
</dbReference>
<comment type="cofactor">
    <cofactor evidence="1">
        <name>pyridoxal 5'-phosphate</name>
        <dbReference type="ChEBI" id="CHEBI:597326"/>
    </cofactor>
</comment>
<dbReference type="RefSeq" id="WP_210060367.1">
    <property type="nucleotide sequence ID" value="NZ_JAGGLJ010000004.1"/>
</dbReference>
<dbReference type="InterPro" id="IPR029066">
    <property type="entry name" value="PLP-binding_barrel"/>
</dbReference>